<sequence length="206" mass="23066">MIIKFFIAILIYSANTFAQTTNNNCQGTQPPNLQNLLPTQCCDIRFIFDDQTVKKCMNNHQGLSNVNVGVKGRFDGLECLFSCLFNATNTFSNGVVNVPALKAYASQTLTRANQTRWITIVNEAIDACNSKTSSDQEKIKKSLNGKPVDGKNICNPVNLYFGSCIYFYQIRKCPFPAPNIPQKLAQNCTDMKNYFTTCPVPPLYLF</sequence>
<dbReference type="InterPro" id="IPR052295">
    <property type="entry name" value="Odorant-binding_protein"/>
</dbReference>
<name>A0A9J6C7F4_POLVA</name>
<dbReference type="Pfam" id="PF22651">
    <property type="entry name" value="OBP47_like"/>
    <property type="match status" value="1"/>
</dbReference>
<dbReference type="GO" id="GO:0005576">
    <property type="term" value="C:extracellular region"/>
    <property type="evidence" value="ECO:0007669"/>
    <property type="project" value="UniProtKB-SubCell"/>
</dbReference>
<keyword evidence="5" id="KW-0732">Signal</keyword>
<feature type="signal peptide" evidence="5">
    <location>
        <begin position="1"/>
        <end position="18"/>
    </location>
</feature>
<dbReference type="Gene3D" id="1.10.238.270">
    <property type="match status" value="1"/>
</dbReference>
<evidence type="ECO:0000256" key="1">
    <source>
        <dbReference type="ARBA" id="ARBA00004613"/>
    </source>
</evidence>
<dbReference type="AlphaFoldDB" id="A0A9J6C7F4"/>
<dbReference type="OrthoDB" id="7752798at2759"/>
<evidence type="ECO:0000313" key="8">
    <source>
        <dbReference type="Proteomes" id="UP001107558"/>
    </source>
</evidence>
<feature type="chain" id="PRO_5039930862" description="OBP47-like domain-containing protein" evidence="5">
    <location>
        <begin position="19"/>
        <end position="206"/>
    </location>
</feature>
<comment type="caution">
    <text evidence="7">The sequence shown here is derived from an EMBL/GenBank/DDBJ whole genome shotgun (WGS) entry which is preliminary data.</text>
</comment>
<comment type="subcellular location">
    <subcellularLocation>
        <location evidence="1">Secreted</location>
    </subcellularLocation>
</comment>
<accession>A0A9J6C7F4</accession>
<dbReference type="EMBL" id="JADBJN010000002">
    <property type="protein sequence ID" value="KAG5677978.1"/>
    <property type="molecule type" value="Genomic_DNA"/>
</dbReference>
<dbReference type="PANTHER" id="PTHR21066">
    <property type="entry name" value="ODORANT-BINDING PROTEIN 59A-RELATED"/>
    <property type="match status" value="1"/>
</dbReference>
<reference evidence="7" key="1">
    <citation type="submission" date="2021-03" db="EMBL/GenBank/DDBJ databases">
        <title>Chromosome level genome of the anhydrobiotic midge Polypedilum vanderplanki.</title>
        <authorList>
            <person name="Yoshida Y."/>
            <person name="Kikawada T."/>
            <person name="Gusev O."/>
        </authorList>
    </citation>
    <scope>NUCLEOTIDE SEQUENCE</scope>
    <source>
        <strain evidence="7">NIAS01</strain>
        <tissue evidence="7">Whole body or cell culture</tissue>
    </source>
</reference>
<keyword evidence="8" id="KW-1185">Reference proteome</keyword>
<feature type="domain" description="OBP47-like" evidence="6">
    <location>
        <begin position="47"/>
        <end position="194"/>
    </location>
</feature>
<evidence type="ECO:0000259" key="6">
    <source>
        <dbReference type="Pfam" id="PF22651"/>
    </source>
</evidence>
<gene>
    <name evidence="7" type="ORF">PVAND_007690</name>
</gene>
<dbReference type="PANTHER" id="PTHR21066:SF3">
    <property type="entry name" value="IP02236P"/>
    <property type="match status" value="1"/>
</dbReference>
<dbReference type="InterPro" id="IPR054577">
    <property type="entry name" value="OBP47-like_dom"/>
</dbReference>
<keyword evidence="3" id="KW-0813">Transport</keyword>
<comment type="similarity">
    <text evidence="2">Belongs to the PBP/GOBP family.</text>
</comment>
<proteinExistence type="inferred from homology"/>
<evidence type="ECO:0000313" key="7">
    <source>
        <dbReference type="EMBL" id="KAG5677978.1"/>
    </source>
</evidence>
<evidence type="ECO:0000256" key="3">
    <source>
        <dbReference type="ARBA" id="ARBA00022448"/>
    </source>
</evidence>
<dbReference type="Proteomes" id="UP001107558">
    <property type="component" value="Chromosome 2"/>
</dbReference>
<evidence type="ECO:0000256" key="4">
    <source>
        <dbReference type="ARBA" id="ARBA00022525"/>
    </source>
</evidence>
<keyword evidence="4" id="KW-0964">Secreted</keyword>
<evidence type="ECO:0000256" key="2">
    <source>
        <dbReference type="ARBA" id="ARBA00008098"/>
    </source>
</evidence>
<organism evidence="7 8">
    <name type="scientific">Polypedilum vanderplanki</name>
    <name type="common">Sleeping chironomid midge</name>
    <dbReference type="NCBI Taxonomy" id="319348"/>
    <lineage>
        <taxon>Eukaryota</taxon>
        <taxon>Metazoa</taxon>
        <taxon>Ecdysozoa</taxon>
        <taxon>Arthropoda</taxon>
        <taxon>Hexapoda</taxon>
        <taxon>Insecta</taxon>
        <taxon>Pterygota</taxon>
        <taxon>Neoptera</taxon>
        <taxon>Endopterygota</taxon>
        <taxon>Diptera</taxon>
        <taxon>Nematocera</taxon>
        <taxon>Chironomoidea</taxon>
        <taxon>Chironomidae</taxon>
        <taxon>Chironominae</taxon>
        <taxon>Polypedilum</taxon>
        <taxon>Polypedilum</taxon>
    </lineage>
</organism>
<protein>
    <recommendedName>
        <fullName evidence="6">OBP47-like domain-containing protein</fullName>
    </recommendedName>
</protein>
<evidence type="ECO:0000256" key="5">
    <source>
        <dbReference type="SAM" id="SignalP"/>
    </source>
</evidence>